<organism evidence="2 3">
    <name type="scientific">Bacteroides uniformis str. 3978 T3 ii</name>
    <dbReference type="NCBI Taxonomy" id="1339349"/>
    <lineage>
        <taxon>Bacteria</taxon>
        <taxon>Pseudomonadati</taxon>
        <taxon>Bacteroidota</taxon>
        <taxon>Bacteroidia</taxon>
        <taxon>Bacteroidales</taxon>
        <taxon>Bacteroidaceae</taxon>
        <taxon>Bacteroides</taxon>
    </lineage>
</organism>
<evidence type="ECO:0000313" key="2">
    <source>
        <dbReference type="EMBL" id="KDS48130.1"/>
    </source>
</evidence>
<proteinExistence type="predicted"/>
<dbReference type="InterPro" id="IPR015915">
    <property type="entry name" value="Kelch-typ_b-propeller"/>
</dbReference>
<dbReference type="PATRIC" id="fig|1339349.3.peg.4112"/>
<keyword evidence="1" id="KW-0732">Signal</keyword>
<feature type="chain" id="PRO_5001745006" evidence="1">
    <location>
        <begin position="20"/>
        <end position="359"/>
    </location>
</feature>
<accession>A0A078RX85</accession>
<sequence length="359" mass="39465">MNRLLVGIMLLAIVCIAGSCTDEDEYTQGQWMKKASYNGVYRAYASGFTIGNYGYLCGGFYGANKDYLNDLWEYDMSRNSWTQCADMPVAGRKAAVGFAVNGKGYITTGSVKDGSSSYCVADTWEYDPATDTWTRKDDFKGGVRDGALAFSIGGYGYVGTGCNSDATGSESAYKMDFYRFNPNGAEGSQWEAVSGYGGEKRYFGTAFVIDEVAYICCGRNNSTDLVDFWKFDGSNWTQLRDIADTDSDNDYDDDYAITRSEAVSFVIGGRGFVATGIRNSTSLSSDYWLYDPDKDLWYGDSDDDFTPITDVHNYPSGASSRRAAVGFSTGERGFVLTGTSGTSYFDDVYELLPDEEEEV</sequence>
<comment type="caution">
    <text evidence="2">The sequence shown here is derived from an EMBL/GenBank/DDBJ whole genome shotgun (WGS) entry which is preliminary data.</text>
</comment>
<dbReference type="GeneID" id="99750267"/>
<name>A0A078RX85_BACUN</name>
<dbReference type="InterPro" id="IPR006652">
    <property type="entry name" value="Kelch_1"/>
</dbReference>
<gene>
    <name evidence="2" type="ORF">M094_3063</name>
</gene>
<protein>
    <submittedName>
        <fullName evidence="2">Kelch motif family protein</fullName>
    </submittedName>
</protein>
<dbReference type="EMBL" id="JNHN01000184">
    <property type="protein sequence ID" value="KDS48130.1"/>
    <property type="molecule type" value="Genomic_DNA"/>
</dbReference>
<dbReference type="Proteomes" id="UP000028013">
    <property type="component" value="Unassembled WGS sequence"/>
</dbReference>
<feature type="signal peptide" evidence="1">
    <location>
        <begin position="1"/>
        <end position="19"/>
    </location>
</feature>
<dbReference type="AlphaFoldDB" id="A0A078RX85"/>
<dbReference type="SUPFAM" id="SSF117281">
    <property type="entry name" value="Kelch motif"/>
    <property type="match status" value="1"/>
</dbReference>
<evidence type="ECO:0000256" key="1">
    <source>
        <dbReference type="SAM" id="SignalP"/>
    </source>
</evidence>
<dbReference type="RefSeq" id="WP_005825248.1">
    <property type="nucleotide sequence ID" value="NZ_JNHN01000184.1"/>
</dbReference>
<evidence type="ECO:0000313" key="3">
    <source>
        <dbReference type="Proteomes" id="UP000028013"/>
    </source>
</evidence>
<dbReference type="PROSITE" id="PS51257">
    <property type="entry name" value="PROKAR_LIPOPROTEIN"/>
    <property type="match status" value="1"/>
</dbReference>
<reference evidence="2 3" key="1">
    <citation type="submission" date="2014-04" db="EMBL/GenBank/DDBJ databases">
        <authorList>
            <person name="Sears C."/>
            <person name="Carroll K."/>
            <person name="Sack B.R."/>
            <person name="Qadri F."/>
            <person name="Myers L.L."/>
            <person name="Chung G.-T."/>
            <person name="Escheverria P."/>
            <person name="Fraser C.M."/>
            <person name="Sadzewicz L."/>
            <person name="Shefchek K.A."/>
            <person name="Tallon L."/>
            <person name="Das S.P."/>
            <person name="Daugherty S."/>
            <person name="Mongodin E.F."/>
        </authorList>
    </citation>
    <scope>NUCLEOTIDE SEQUENCE [LARGE SCALE GENOMIC DNA]</scope>
    <source>
        <strain evidence="2 3">3978 T3 ii</strain>
    </source>
</reference>
<dbReference type="PANTHER" id="PTHR45632">
    <property type="entry name" value="LD33804P"/>
    <property type="match status" value="1"/>
</dbReference>
<dbReference type="Gene3D" id="2.120.10.80">
    <property type="entry name" value="Kelch-type beta propeller"/>
    <property type="match status" value="1"/>
</dbReference>
<dbReference type="Pfam" id="PF01344">
    <property type="entry name" value="Kelch_1"/>
    <property type="match status" value="1"/>
</dbReference>